<sequence>MMRHMAKQLSQSAAAVLFILTIAGCSDLPSSLTGQAAGPSAAPSITETTGLREQISPQQSYNMLQKEGIADDTKVITPPDQSAKAQGTGENVKTGSKPDEQPEQEAKWDRTLPKLNGMAIGDRLETINERFGQPLDAYQLVDENETIHVSEYNGFSVGFDAQDKLKFIEIYDSSVMTGLNGLRIGQKGEAAIQSIGKPTSQTANVLSYGASGALLKLDLDPRNGEILSIKLFVRA</sequence>
<proteinExistence type="predicted"/>
<feature type="compositionally biased region" description="Basic and acidic residues" evidence="1">
    <location>
        <begin position="96"/>
        <end position="109"/>
    </location>
</feature>
<feature type="compositionally biased region" description="Polar residues" evidence="1">
    <location>
        <begin position="79"/>
        <end position="94"/>
    </location>
</feature>
<feature type="signal peptide" evidence="2">
    <location>
        <begin position="1"/>
        <end position="23"/>
    </location>
</feature>
<feature type="chain" id="PRO_5039415735" description="DUF4309 domain-containing protein" evidence="2">
    <location>
        <begin position="24"/>
        <end position="235"/>
    </location>
</feature>
<name>A0A917G447_9BACL</name>
<dbReference type="AlphaFoldDB" id="A0A917G447"/>
<reference evidence="3" key="1">
    <citation type="journal article" date="2014" name="Int. J. Syst. Evol. Microbiol.">
        <title>Complete genome sequence of Corynebacterium casei LMG S-19264T (=DSM 44701T), isolated from a smear-ripened cheese.</title>
        <authorList>
            <consortium name="US DOE Joint Genome Institute (JGI-PGF)"/>
            <person name="Walter F."/>
            <person name="Albersmeier A."/>
            <person name="Kalinowski J."/>
            <person name="Ruckert C."/>
        </authorList>
    </citation>
    <scope>NUCLEOTIDE SEQUENCE</scope>
    <source>
        <strain evidence="3">CGMCC 1.12987</strain>
    </source>
</reference>
<keyword evidence="2" id="KW-0732">Signal</keyword>
<comment type="caution">
    <text evidence="3">The sequence shown here is derived from an EMBL/GenBank/DDBJ whole genome shotgun (WGS) entry which is preliminary data.</text>
</comment>
<evidence type="ECO:0008006" key="5">
    <source>
        <dbReference type="Google" id="ProtNLM"/>
    </source>
</evidence>
<evidence type="ECO:0000313" key="3">
    <source>
        <dbReference type="EMBL" id="GGG21963.1"/>
    </source>
</evidence>
<dbReference type="RefSeq" id="WP_188533169.1">
    <property type="nucleotide sequence ID" value="NZ_BMGR01000018.1"/>
</dbReference>
<dbReference type="Proteomes" id="UP000644756">
    <property type="component" value="Unassembled WGS sequence"/>
</dbReference>
<keyword evidence="4" id="KW-1185">Reference proteome</keyword>
<accession>A0A917G447</accession>
<evidence type="ECO:0000313" key="4">
    <source>
        <dbReference type="Proteomes" id="UP000644756"/>
    </source>
</evidence>
<gene>
    <name evidence="3" type="ORF">GCM10010916_43280</name>
</gene>
<evidence type="ECO:0000256" key="1">
    <source>
        <dbReference type="SAM" id="MobiDB-lite"/>
    </source>
</evidence>
<dbReference type="EMBL" id="BMGR01000018">
    <property type="protein sequence ID" value="GGG21963.1"/>
    <property type="molecule type" value="Genomic_DNA"/>
</dbReference>
<evidence type="ECO:0000256" key="2">
    <source>
        <dbReference type="SAM" id="SignalP"/>
    </source>
</evidence>
<feature type="region of interest" description="Disordered" evidence="1">
    <location>
        <begin position="73"/>
        <end position="109"/>
    </location>
</feature>
<protein>
    <recommendedName>
        <fullName evidence="5">DUF4309 domain-containing protein</fullName>
    </recommendedName>
</protein>
<reference evidence="3" key="2">
    <citation type="submission" date="2020-09" db="EMBL/GenBank/DDBJ databases">
        <authorList>
            <person name="Sun Q."/>
            <person name="Zhou Y."/>
        </authorList>
    </citation>
    <scope>NUCLEOTIDE SEQUENCE</scope>
    <source>
        <strain evidence="3">CGMCC 1.12987</strain>
    </source>
</reference>
<dbReference type="PROSITE" id="PS51257">
    <property type="entry name" value="PROKAR_LIPOPROTEIN"/>
    <property type="match status" value="1"/>
</dbReference>
<organism evidence="3 4">
    <name type="scientific">Paenibacillus abyssi</name>
    <dbReference type="NCBI Taxonomy" id="1340531"/>
    <lineage>
        <taxon>Bacteria</taxon>
        <taxon>Bacillati</taxon>
        <taxon>Bacillota</taxon>
        <taxon>Bacilli</taxon>
        <taxon>Bacillales</taxon>
        <taxon>Paenibacillaceae</taxon>
        <taxon>Paenibacillus</taxon>
    </lineage>
</organism>